<evidence type="ECO:0000313" key="3">
    <source>
        <dbReference type="Proteomes" id="UP001152888"/>
    </source>
</evidence>
<protein>
    <submittedName>
        <fullName evidence="2">Uncharacterized protein</fullName>
    </submittedName>
</protein>
<proteinExistence type="predicted"/>
<feature type="compositionally biased region" description="Polar residues" evidence="1">
    <location>
        <begin position="1"/>
        <end position="11"/>
    </location>
</feature>
<sequence length="229" mass="25356">MSQFPGKTQRQISDKRRLLGLIEPANGPASRTSDRAVPRSLGNQTIKLQKESPINKILKPQVKVQKSYDDEEKRWRQCMIASATRTLAKHHDEMAKDAKIQPLAVRLTAIAGSFRSAEDVISVSDPLVKQLENVVNELTVELESHDEQRAPYCLWGIAHLVEYHTSSTAPRNAGFRRLAATALLAGTSCPTGPKRRPTNHLPAPRTHTKSQLHTSTDNAVLAVLSAARY</sequence>
<dbReference type="EMBL" id="CAKOFQ010010884">
    <property type="protein sequence ID" value="CAH2020241.1"/>
    <property type="molecule type" value="Genomic_DNA"/>
</dbReference>
<comment type="caution">
    <text evidence="2">The sequence shown here is derived from an EMBL/GenBank/DDBJ whole genome shotgun (WGS) entry which is preliminary data.</text>
</comment>
<evidence type="ECO:0000256" key="1">
    <source>
        <dbReference type="SAM" id="MobiDB-lite"/>
    </source>
</evidence>
<organism evidence="2 3">
    <name type="scientific">Acanthoscelides obtectus</name>
    <name type="common">Bean weevil</name>
    <name type="synonym">Bruchus obtectus</name>
    <dbReference type="NCBI Taxonomy" id="200917"/>
    <lineage>
        <taxon>Eukaryota</taxon>
        <taxon>Metazoa</taxon>
        <taxon>Ecdysozoa</taxon>
        <taxon>Arthropoda</taxon>
        <taxon>Hexapoda</taxon>
        <taxon>Insecta</taxon>
        <taxon>Pterygota</taxon>
        <taxon>Neoptera</taxon>
        <taxon>Endopterygota</taxon>
        <taxon>Coleoptera</taxon>
        <taxon>Polyphaga</taxon>
        <taxon>Cucujiformia</taxon>
        <taxon>Chrysomeloidea</taxon>
        <taxon>Chrysomelidae</taxon>
        <taxon>Bruchinae</taxon>
        <taxon>Bruchini</taxon>
        <taxon>Acanthoscelides</taxon>
    </lineage>
</organism>
<evidence type="ECO:0000313" key="2">
    <source>
        <dbReference type="EMBL" id="CAH2020241.1"/>
    </source>
</evidence>
<feature type="region of interest" description="Disordered" evidence="1">
    <location>
        <begin position="186"/>
        <end position="215"/>
    </location>
</feature>
<dbReference type="Proteomes" id="UP001152888">
    <property type="component" value="Unassembled WGS sequence"/>
</dbReference>
<keyword evidence="3" id="KW-1185">Reference proteome</keyword>
<dbReference type="AlphaFoldDB" id="A0A9P0QHI4"/>
<feature type="region of interest" description="Disordered" evidence="1">
    <location>
        <begin position="1"/>
        <end position="41"/>
    </location>
</feature>
<dbReference type="OrthoDB" id="6800435at2759"/>
<accession>A0A9P0QHI4</accession>
<name>A0A9P0QHI4_ACAOB</name>
<reference evidence="2" key="1">
    <citation type="submission" date="2022-03" db="EMBL/GenBank/DDBJ databases">
        <authorList>
            <person name="Sayadi A."/>
        </authorList>
    </citation>
    <scope>NUCLEOTIDE SEQUENCE</scope>
</reference>
<gene>
    <name evidence="2" type="ORF">ACAOBT_LOCUS37724</name>
</gene>